<dbReference type="Proteomes" id="UP000291116">
    <property type="component" value="Unassembled WGS sequence"/>
</dbReference>
<dbReference type="EMBL" id="CAACVS010000170">
    <property type="protein sequence ID" value="VEU38477.1"/>
    <property type="molecule type" value="Genomic_DNA"/>
</dbReference>
<reference evidence="1 2" key="1">
    <citation type="submission" date="2019-01" db="EMBL/GenBank/DDBJ databases">
        <authorList>
            <person name="Ferrante I. M."/>
        </authorList>
    </citation>
    <scope>NUCLEOTIDE SEQUENCE [LARGE SCALE GENOMIC DNA]</scope>
    <source>
        <strain evidence="1 2">B856</strain>
    </source>
</reference>
<gene>
    <name evidence="1" type="ORF">PSNMU_V1.4_AUG-EV-PASAV3_0053200</name>
</gene>
<organism evidence="1 2">
    <name type="scientific">Pseudo-nitzschia multistriata</name>
    <dbReference type="NCBI Taxonomy" id="183589"/>
    <lineage>
        <taxon>Eukaryota</taxon>
        <taxon>Sar</taxon>
        <taxon>Stramenopiles</taxon>
        <taxon>Ochrophyta</taxon>
        <taxon>Bacillariophyta</taxon>
        <taxon>Bacillariophyceae</taxon>
        <taxon>Bacillariophycidae</taxon>
        <taxon>Bacillariales</taxon>
        <taxon>Bacillariaceae</taxon>
        <taxon>Pseudo-nitzschia</taxon>
    </lineage>
</organism>
<evidence type="ECO:0008006" key="3">
    <source>
        <dbReference type="Google" id="ProtNLM"/>
    </source>
</evidence>
<dbReference type="Pfam" id="PF01026">
    <property type="entry name" value="TatD_DNase"/>
    <property type="match status" value="1"/>
</dbReference>
<name>A0A448Z8R4_9STRA</name>
<dbReference type="InterPro" id="IPR032466">
    <property type="entry name" value="Metal_Hydrolase"/>
</dbReference>
<dbReference type="InterPro" id="IPR053044">
    <property type="entry name" value="Metallo-hydrolase/TatD-type"/>
</dbReference>
<sequence length="450" mass="50088">MQRTKRNCPCCSFDLDLFLPDSEKKGVKEEDKCDEDDIDSPLLSSPPNISETFDRLVSASSGVENEGGSQIIIVDTHGHAQLDRGRNNVYELQIARNENSVNHEERKNDFGSRNENFHVKTLACSVEPADFGITLKYAATSDSILPALGVHPWYIENLPNFASMTSRNIDGSHGDDPENIDDFDEIDSEWLLPMEKLLIEHPNCLVGEIGLCKIAKWVRTHPDGKARAMGIQKRIFKKQMILAAKLRRPVSVHCVNSHGIFVAAIKELVEMQKNEEDTARAADNERHSGSRRFLLPTVIAMHSFTGTAHHVKELLELEDQIDFPNDRFRTAMGKKKVPKDKEEKCSRIMKAPLTSTRPPLFYFGFSHTVNYAMCTSEKSRKKGVEAVQAVPLNRLLVESDVHSDADVAGGTIGAISYVSWARDIHPREIASATSKNGSVFLGSIGSSNGF</sequence>
<dbReference type="GO" id="GO:0016788">
    <property type="term" value="F:hydrolase activity, acting on ester bonds"/>
    <property type="evidence" value="ECO:0007669"/>
    <property type="project" value="InterPro"/>
</dbReference>
<keyword evidence="2" id="KW-1185">Reference proteome</keyword>
<evidence type="ECO:0000313" key="2">
    <source>
        <dbReference type="Proteomes" id="UP000291116"/>
    </source>
</evidence>
<proteinExistence type="predicted"/>
<dbReference type="Gene3D" id="3.20.20.140">
    <property type="entry name" value="Metal-dependent hydrolases"/>
    <property type="match status" value="2"/>
</dbReference>
<dbReference type="SUPFAM" id="SSF51556">
    <property type="entry name" value="Metallo-dependent hydrolases"/>
    <property type="match status" value="1"/>
</dbReference>
<dbReference type="InterPro" id="IPR001130">
    <property type="entry name" value="TatD-like"/>
</dbReference>
<evidence type="ECO:0000313" key="1">
    <source>
        <dbReference type="EMBL" id="VEU38477.1"/>
    </source>
</evidence>
<dbReference type="OrthoDB" id="6079689at2759"/>
<dbReference type="PANTHER" id="PTHR47345:SF1">
    <property type="entry name" value="CUT9-INTERACTING PROTEIN SCN1"/>
    <property type="match status" value="1"/>
</dbReference>
<dbReference type="PANTHER" id="PTHR47345">
    <property type="entry name" value="CUT9-INTERACTING PROTEIN SCN1"/>
    <property type="match status" value="1"/>
</dbReference>
<protein>
    <recommendedName>
        <fullName evidence="3">TatD related DNase</fullName>
    </recommendedName>
</protein>
<dbReference type="AlphaFoldDB" id="A0A448Z8R4"/>
<accession>A0A448Z8R4</accession>